<dbReference type="InterPro" id="IPR003593">
    <property type="entry name" value="AAA+_ATPase"/>
</dbReference>
<dbReference type="FunFam" id="3.40.50.300:FF:002275">
    <property type="entry name" value="ATP-binding cassette, subfamily A (ABC1), member 16"/>
    <property type="match status" value="1"/>
</dbReference>
<dbReference type="PANTHER" id="PTHR19229">
    <property type="entry name" value="ATP-BINDING CASSETTE TRANSPORTER SUBFAMILY A ABCA"/>
    <property type="match status" value="1"/>
</dbReference>
<dbReference type="PANTHER" id="PTHR19229:SF250">
    <property type="entry name" value="ABC TRANSPORTER DOMAIN-CONTAINING PROTEIN-RELATED"/>
    <property type="match status" value="1"/>
</dbReference>
<dbReference type="GO" id="GO:0140359">
    <property type="term" value="F:ABC-type transporter activity"/>
    <property type="evidence" value="ECO:0007669"/>
    <property type="project" value="InterPro"/>
</dbReference>
<sequence length="295" mass="33082">MSEAPTIAHTIIKLKPEQSNKCKKRTASLILKDKWSYWIPRMTLAEEPARSLQEVENFEQEPREKLATIELIHASKIYDGVVAVHDVSLRIYENQITVLLGHNGAGKTTVLNMITGFVDCSTGKVLVGGYDINVCTRDARESTGYCPQNNILFDELTVEQHAMFFAIVKGIPRSKVCGELDSLLSDLDLNRHRKRIVSTLSVGQQRRLSALLAVIGSPKVIVMDEPTANMDPDERRSMWELLLEVRRGRTILLTTQYLEEADVLGDRIAVMANGQIRYSTNKCHGYLELLSLSVG</sequence>
<feature type="domain" description="ABC transporter" evidence="3">
    <location>
        <begin position="69"/>
        <end position="292"/>
    </location>
</feature>
<dbReference type="AlphaFoldDB" id="A0A9J6G9A5"/>
<dbReference type="PROSITE" id="PS50893">
    <property type="entry name" value="ABC_TRANSPORTER_2"/>
    <property type="match status" value="1"/>
</dbReference>
<evidence type="ECO:0000256" key="1">
    <source>
        <dbReference type="ARBA" id="ARBA00022741"/>
    </source>
</evidence>
<protein>
    <recommendedName>
        <fullName evidence="3">ABC transporter domain-containing protein</fullName>
    </recommendedName>
</protein>
<dbReference type="Gene3D" id="3.40.50.300">
    <property type="entry name" value="P-loop containing nucleotide triphosphate hydrolases"/>
    <property type="match status" value="1"/>
</dbReference>
<keyword evidence="5" id="KW-1185">Reference proteome</keyword>
<dbReference type="VEuPathDB" id="VectorBase:HLOH_054203"/>
<dbReference type="SUPFAM" id="SSF52540">
    <property type="entry name" value="P-loop containing nucleoside triphosphate hydrolases"/>
    <property type="match status" value="1"/>
</dbReference>
<gene>
    <name evidence="4" type="ORF">HPB48_018285</name>
</gene>
<comment type="caution">
    <text evidence="4">The sequence shown here is derived from an EMBL/GenBank/DDBJ whole genome shotgun (WGS) entry which is preliminary data.</text>
</comment>
<dbReference type="InterPro" id="IPR003439">
    <property type="entry name" value="ABC_transporter-like_ATP-bd"/>
</dbReference>
<dbReference type="Proteomes" id="UP000821853">
    <property type="component" value="Chromosome 3"/>
</dbReference>
<dbReference type="OMA" id="YSTHYLP"/>
<dbReference type="GO" id="GO:0016887">
    <property type="term" value="F:ATP hydrolysis activity"/>
    <property type="evidence" value="ECO:0007669"/>
    <property type="project" value="InterPro"/>
</dbReference>
<keyword evidence="2" id="KW-0067">ATP-binding</keyword>
<reference evidence="4 5" key="1">
    <citation type="journal article" date="2020" name="Cell">
        <title>Large-Scale Comparative Analyses of Tick Genomes Elucidate Their Genetic Diversity and Vector Capacities.</title>
        <authorList>
            <consortium name="Tick Genome and Microbiome Consortium (TIGMIC)"/>
            <person name="Jia N."/>
            <person name="Wang J."/>
            <person name="Shi W."/>
            <person name="Du L."/>
            <person name="Sun Y."/>
            <person name="Zhan W."/>
            <person name="Jiang J.F."/>
            <person name="Wang Q."/>
            <person name="Zhang B."/>
            <person name="Ji P."/>
            <person name="Bell-Sakyi L."/>
            <person name="Cui X.M."/>
            <person name="Yuan T.T."/>
            <person name="Jiang B.G."/>
            <person name="Yang W.F."/>
            <person name="Lam T.T."/>
            <person name="Chang Q.C."/>
            <person name="Ding S.J."/>
            <person name="Wang X.J."/>
            <person name="Zhu J.G."/>
            <person name="Ruan X.D."/>
            <person name="Zhao L."/>
            <person name="Wei J.T."/>
            <person name="Ye R.Z."/>
            <person name="Que T.C."/>
            <person name="Du C.H."/>
            <person name="Zhou Y.H."/>
            <person name="Cheng J.X."/>
            <person name="Dai P.F."/>
            <person name="Guo W.B."/>
            <person name="Han X.H."/>
            <person name="Huang E.J."/>
            <person name="Li L.F."/>
            <person name="Wei W."/>
            <person name="Gao Y.C."/>
            <person name="Liu J.Z."/>
            <person name="Shao H.Z."/>
            <person name="Wang X."/>
            <person name="Wang C.C."/>
            <person name="Yang T.C."/>
            <person name="Huo Q.B."/>
            <person name="Li W."/>
            <person name="Chen H.Y."/>
            <person name="Chen S.E."/>
            <person name="Zhou L.G."/>
            <person name="Ni X.B."/>
            <person name="Tian J.H."/>
            <person name="Sheng Y."/>
            <person name="Liu T."/>
            <person name="Pan Y.S."/>
            <person name="Xia L.Y."/>
            <person name="Li J."/>
            <person name="Zhao F."/>
            <person name="Cao W.C."/>
        </authorList>
    </citation>
    <scope>NUCLEOTIDE SEQUENCE [LARGE SCALE GENOMIC DNA]</scope>
    <source>
        <strain evidence="4">HaeL-2018</strain>
    </source>
</reference>
<dbReference type="SMART" id="SM00382">
    <property type="entry name" value="AAA"/>
    <property type="match status" value="1"/>
</dbReference>
<proteinExistence type="predicted"/>
<dbReference type="InterPro" id="IPR026082">
    <property type="entry name" value="ABCA"/>
</dbReference>
<dbReference type="GO" id="GO:0005524">
    <property type="term" value="F:ATP binding"/>
    <property type="evidence" value="ECO:0007669"/>
    <property type="project" value="UniProtKB-KW"/>
</dbReference>
<keyword evidence="1" id="KW-0547">Nucleotide-binding</keyword>
<dbReference type="EMBL" id="JABSTR010000005">
    <property type="protein sequence ID" value="KAH9371305.1"/>
    <property type="molecule type" value="Genomic_DNA"/>
</dbReference>
<name>A0A9J6G9A5_HAELO</name>
<dbReference type="OrthoDB" id="6513039at2759"/>
<dbReference type="CDD" id="cd03263">
    <property type="entry name" value="ABC_subfamily_A"/>
    <property type="match status" value="1"/>
</dbReference>
<dbReference type="InterPro" id="IPR027417">
    <property type="entry name" value="P-loop_NTPase"/>
</dbReference>
<evidence type="ECO:0000313" key="4">
    <source>
        <dbReference type="EMBL" id="KAH9371305.1"/>
    </source>
</evidence>
<dbReference type="Pfam" id="PF00005">
    <property type="entry name" value="ABC_tran"/>
    <property type="match status" value="1"/>
</dbReference>
<evidence type="ECO:0000256" key="2">
    <source>
        <dbReference type="ARBA" id="ARBA00022840"/>
    </source>
</evidence>
<evidence type="ECO:0000313" key="5">
    <source>
        <dbReference type="Proteomes" id="UP000821853"/>
    </source>
</evidence>
<organism evidence="4 5">
    <name type="scientific">Haemaphysalis longicornis</name>
    <name type="common">Bush tick</name>
    <dbReference type="NCBI Taxonomy" id="44386"/>
    <lineage>
        <taxon>Eukaryota</taxon>
        <taxon>Metazoa</taxon>
        <taxon>Ecdysozoa</taxon>
        <taxon>Arthropoda</taxon>
        <taxon>Chelicerata</taxon>
        <taxon>Arachnida</taxon>
        <taxon>Acari</taxon>
        <taxon>Parasitiformes</taxon>
        <taxon>Ixodida</taxon>
        <taxon>Ixodoidea</taxon>
        <taxon>Ixodidae</taxon>
        <taxon>Haemaphysalinae</taxon>
        <taxon>Haemaphysalis</taxon>
    </lineage>
</organism>
<accession>A0A9J6G9A5</accession>
<dbReference type="GO" id="GO:0016020">
    <property type="term" value="C:membrane"/>
    <property type="evidence" value="ECO:0007669"/>
    <property type="project" value="InterPro"/>
</dbReference>
<evidence type="ECO:0000259" key="3">
    <source>
        <dbReference type="PROSITE" id="PS50893"/>
    </source>
</evidence>
<dbReference type="GO" id="GO:0005319">
    <property type="term" value="F:lipid transporter activity"/>
    <property type="evidence" value="ECO:0007669"/>
    <property type="project" value="TreeGrafter"/>
</dbReference>